<dbReference type="Proteomes" id="UP000562464">
    <property type="component" value="Unassembled WGS sequence"/>
</dbReference>
<evidence type="ECO:0000313" key="2">
    <source>
        <dbReference type="Proteomes" id="UP000562464"/>
    </source>
</evidence>
<reference evidence="1 2" key="1">
    <citation type="submission" date="2020-08" db="EMBL/GenBank/DDBJ databases">
        <title>Genomic Encyclopedia of Type Strains, Phase IV (KMG-IV): sequencing the most valuable type-strain genomes for metagenomic binning, comparative biology and taxonomic classification.</title>
        <authorList>
            <person name="Goeker M."/>
        </authorList>
    </citation>
    <scope>NUCLEOTIDE SEQUENCE [LARGE SCALE GENOMIC DNA]</scope>
    <source>
        <strain evidence="1 2">DSM 14925</strain>
    </source>
</reference>
<evidence type="ECO:0000313" key="1">
    <source>
        <dbReference type="EMBL" id="MBB5887725.1"/>
    </source>
</evidence>
<keyword evidence="2" id="KW-1185">Reference proteome</keyword>
<dbReference type="AlphaFoldDB" id="A0A841C5K5"/>
<comment type="caution">
    <text evidence="1">The sequence shown here is derived from an EMBL/GenBank/DDBJ whole genome shotgun (WGS) entry which is preliminary data.</text>
</comment>
<accession>A0A841C5K5</accession>
<organism evidence="1 2">
    <name type="scientific">Lactovum miscens</name>
    <dbReference type="NCBI Taxonomy" id="190387"/>
    <lineage>
        <taxon>Bacteria</taxon>
        <taxon>Bacillati</taxon>
        <taxon>Bacillota</taxon>
        <taxon>Bacilli</taxon>
        <taxon>Lactobacillales</taxon>
        <taxon>Streptococcaceae</taxon>
        <taxon>Lactovum</taxon>
    </lineage>
</organism>
<dbReference type="EMBL" id="JACHHV010000007">
    <property type="protein sequence ID" value="MBB5887725.1"/>
    <property type="molecule type" value="Genomic_DNA"/>
</dbReference>
<name>A0A841C5K5_9LACT</name>
<dbReference type="RefSeq" id="WP_183539168.1">
    <property type="nucleotide sequence ID" value="NZ_JACHHV010000007.1"/>
</dbReference>
<sequence>MNYQKYKEIISTHNNYAQPIICLIHLTAHEKTSAYELRELYGFLDPAKQISILKTAYGIKIYKHNIQVVNRFGRKVHTKEYSLEQLDGFTEDING</sequence>
<proteinExistence type="predicted"/>
<gene>
    <name evidence="1" type="ORF">HNQ37_000599</name>
</gene>
<protein>
    <submittedName>
        <fullName evidence="1">Uncharacterized protein</fullName>
    </submittedName>
</protein>